<feature type="region of interest" description="Disordered" evidence="1">
    <location>
        <begin position="637"/>
        <end position="664"/>
    </location>
</feature>
<dbReference type="EMBL" id="JALLPJ020000240">
    <property type="protein sequence ID" value="KAL3797783.1"/>
    <property type="molecule type" value="Genomic_DNA"/>
</dbReference>
<evidence type="ECO:0000256" key="1">
    <source>
        <dbReference type="SAM" id="MobiDB-lite"/>
    </source>
</evidence>
<accession>A0ABD3QBP5</accession>
<gene>
    <name evidence="2" type="ORF">ACHAWO_000400</name>
</gene>
<protein>
    <recommendedName>
        <fullName evidence="4">Myb-like domain-containing protein</fullName>
    </recommendedName>
</protein>
<organism evidence="2 3">
    <name type="scientific">Cyclotella atomus</name>
    <dbReference type="NCBI Taxonomy" id="382360"/>
    <lineage>
        <taxon>Eukaryota</taxon>
        <taxon>Sar</taxon>
        <taxon>Stramenopiles</taxon>
        <taxon>Ochrophyta</taxon>
        <taxon>Bacillariophyta</taxon>
        <taxon>Coscinodiscophyceae</taxon>
        <taxon>Thalassiosirophycidae</taxon>
        <taxon>Stephanodiscales</taxon>
        <taxon>Stephanodiscaceae</taxon>
        <taxon>Cyclotella</taxon>
    </lineage>
</organism>
<evidence type="ECO:0000313" key="2">
    <source>
        <dbReference type="EMBL" id="KAL3797783.1"/>
    </source>
</evidence>
<dbReference type="AlphaFoldDB" id="A0ABD3QBP5"/>
<sequence length="704" mass="77478">MSTLGPFQCIAGDSIPITAYILTLPDTQQATGEQKPDGSSSSSSSESQTYVALLRATDDASDTQEATLYQIVIPTDQGNANDRQLFQLSRLSQIECAIARSDVSSDKQPSPRKNVYLSVTDLDVSTLTEIKGFGIKHGSQITVLPSPSENIVVFGSRLEADIFQRALEHHSESMDSSSSTSDTSEDTKPKANPKGRKRSAGSVVVSLRRTSSTDSEPLAYEVIGMKLARPVKKCKGPITVTPTEPICNFYFLMPEDFAQVSEYYALLFSQVKRGAMTISEAANGNRKNANTSEGYLGIRCRHCGGKPKGSLFPSCAKNLQATPPTLHTHLMKCTSCPEITKHSLKVTKAKHKSDMLTIKNGTLTLFYSKLWSRIQDPDFGGEAHTQTIRDRLCEIERACSPSPSGMLKIQNEPKASVRADESSGEDEMIPHIVSCDELENDPLIAYTLPAAQISEPTESDWELTWDLLRRPQTPNSRINLQNPPETITVYPNPIVIHRAPIPVRVSDSGELYHNGEFIISDHYSFSLEPEIPTPKPQPKETTPKKPGADPEEGGKTRTFTRADEVNLIRGIMTHGKQWKKIWDECVSLQHIFPSALKDRARSKRFQGILSKAEANPSLLDDPQALCDSELSYTDYDTCSQGSVSPHSSLAQETEEKGKTRLSTSPQQLTIARFVPGLPIEALVDCSPFRGRNKSPLLAALQKKK</sequence>
<dbReference type="Proteomes" id="UP001530400">
    <property type="component" value="Unassembled WGS sequence"/>
</dbReference>
<evidence type="ECO:0008006" key="4">
    <source>
        <dbReference type="Google" id="ProtNLM"/>
    </source>
</evidence>
<feature type="region of interest" description="Disordered" evidence="1">
    <location>
        <begin position="528"/>
        <end position="558"/>
    </location>
</feature>
<feature type="compositionally biased region" description="Basic and acidic residues" evidence="1">
    <location>
        <begin position="537"/>
        <end position="558"/>
    </location>
</feature>
<comment type="caution">
    <text evidence="2">The sequence shown here is derived from an EMBL/GenBank/DDBJ whole genome shotgun (WGS) entry which is preliminary data.</text>
</comment>
<keyword evidence="3" id="KW-1185">Reference proteome</keyword>
<feature type="region of interest" description="Disordered" evidence="1">
    <location>
        <begin position="28"/>
        <end position="48"/>
    </location>
</feature>
<reference evidence="2 3" key="1">
    <citation type="submission" date="2024-10" db="EMBL/GenBank/DDBJ databases">
        <title>Updated reference genomes for cyclostephanoid diatoms.</title>
        <authorList>
            <person name="Roberts W.R."/>
            <person name="Alverson A.J."/>
        </authorList>
    </citation>
    <scope>NUCLEOTIDE SEQUENCE [LARGE SCALE GENOMIC DNA]</scope>
    <source>
        <strain evidence="2 3">AJA010-31</strain>
    </source>
</reference>
<feature type="compositionally biased region" description="Polar residues" evidence="1">
    <location>
        <begin position="637"/>
        <end position="651"/>
    </location>
</feature>
<feature type="region of interest" description="Disordered" evidence="1">
    <location>
        <begin position="169"/>
        <end position="208"/>
    </location>
</feature>
<name>A0ABD3QBP5_9STRA</name>
<evidence type="ECO:0000313" key="3">
    <source>
        <dbReference type="Proteomes" id="UP001530400"/>
    </source>
</evidence>
<proteinExistence type="predicted"/>